<keyword evidence="3" id="KW-1185">Reference proteome</keyword>
<dbReference type="InParanoid" id="A0A2K3D938"/>
<feature type="compositionally biased region" description="Low complexity" evidence="1">
    <location>
        <begin position="56"/>
        <end position="69"/>
    </location>
</feature>
<dbReference type="KEGG" id="cre:CHLRE_10g420226v5"/>
<evidence type="ECO:0000313" key="2">
    <source>
        <dbReference type="EMBL" id="PNW77051.1"/>
    </source>
</evidence>
<dbReference type="Proteomes" id="UP000006906">
    <property type="component" value="Chromosome 10"/>
</dbReference>
<dbReference type="GeneID" id="66054942"/>
<evidence type="ECO:0000313" key="3">
    <source>
        <dbReference type="Proteomes" id="UP000006906"/>
    </source>
</evidence>
<protein>
    <submittedName>
        <fullName evidence="2">Uncharacterized protein</fullName>
    </submittedName>
</protein>
<feature type="compositionally biased region" description="Basic and acidic residues" evidence="1">
    <location>
        <begin position="76"/>
        <end position="90"/>
    </location>
</feature>
<organism evidence="2 3">
    <name type="scientific">Chlamydomonas reinhardtii</name>
    <name type="common">Chlamydomonas smithii</name>
    <dbReference type="NCBI Taxonomy" id="3055"/>
    <lineage>
        <taxon>Eukaryota</taxon>
        <taxon>Viridiplantae</taxon>
        <taxon>Chlorophyta</taxon>
        <taxon>core chlorophytes</taxon>
        <taxon>Chlorophyceae</taxon>
        <taxon>CS clade</taxon>
        <taxon>Chlamydomonadales</taxon>
        <taxon>Chlamydomonadaceae</taxon>
        <taxon>Chlamydomonas</taxon>
    </lineage>
</organism>
<sequence>MCGDIKIGALALAAEAKTDAPPAAAALVRALEPSGGCAAMTGRATGAAGTAAAAGLWRPSSGTSAGTDAAARRWLRREDGSGDDRRDDRMPSANHILSVLCSCRDCSQVGSHAL</sequence>
<dbReference type="EMBL" id="CM008971">
    <property type="protein sequence ID" value="PNW77051.1"/>
    <property type="molecule type" value="Genomic_DNA"/>
</dbReference>
<gene>
    <name evidence="2" type="ORF">CHLRE_10g420226v5</name>
</gene>
<dbReference type="AlphaFoldDB" id="A0A2K3D938"/>
<dbReference type="RefSeq" id="XP_042919851.1">
    <property type="nucleotide sequence ID" value="XM_043066454.1"/>
</dbReference>
<accession>A0A2K3D938</accession>
<reference evidence="2 3" key="1">
    <citation type="journal article" date="2007" name="Science">
        <title>The Chlamydomonas genome reveals the evolution of key animal and plant functions.</title>
        <authorList>
            <person name="Merchant S.S."/>
            <person name="Prochnik S.E."/>
            <person name="Vallon O."/>
            <person name="Harris E.H."/>
            <person name="Karpowicz S.J."/>
            <person name="Witman G.B."/>
            <person name="Terry A."/>
            <person name="Salamov A."/>
            <person name="Fritz-Laylin L.K."/>
            <person name="Marechal-Drouard L."/>
            <person name="Marshall W.F."/>
            <person name="Qu L.H."/>
            <person name="Nelson D.R."/>
            <person name="Sanderfoot A.A."/>
            <person name="Spalding M.H."/>
            <person name="Kapitonov V.V."/>
            <person name="Ren Q."/>
            <person name="Ferris P."/>
            <person name="Lindquist E."/>
            <person name="Shapiro H."/>
            <person name="Lucas S.M."/>
            <person name="Grimwood J."/>
            <person name="Schmutz J."/>
            <person name="Cardol P."/>
            <person name="Cerutti H."/>
            <person name="Chanfreau G."/>
            <person name="Chen C.L."/>
            <person name="Cognat V."/>
            <person name="Croft M.T."/>
            <person name="Dent R."/>
            <person name="Dutcher S."/>
            <person name="Fernandez E."/>
            <person name="Fukuzawa H."/>
            <person name="Gonzalez-Ballester D."/>
            <person name="Gonzalez-Halphen D."/>
            <person name="Hallmann A."/>
            <person name="Hanikenne M."/>
            <person name="Hippler M."/>
            <person name="Inwood W."/>
            <person name="Jabbari K."/>
            <person name="Kalanon M."/>
            <person name="Kuras R."/>
            <person name="Lefebvre P.A."/>
            <person name="Lemaire S.D."/>
            <person name="Lobanov A.V."/>
            <person name="Lohr M."/>
            <person name="Manuell A."/>
            <person name="Meier I."/>
            <person name="Mets L."/>
            <person name="Mittag M."/>
            <person name="Mittelmeier T."/>
            <person name="Moroney J.V."/>
            <person name="Moseley J."/>
            <person name="Napoli C."/>
            <person name="Nedelcu A.M."/>
            <person name="Niyogi K."/>
            <person name="Novoselov S.V."/>
            <person name="Paulsen I.T."/>
            <person name="Pazour G."/>
            <person name="Purton S."/>
            <person name="Ral J.P."/>
            <person name="Riano-Pachon D.M."/>
            <person name="Riekhof W."/>
            <person name="Rymarquis L."/>
            <person name="Schroda M."/>
            <person name="Stern D."/>
            <person name="Umen J."/>
            <person name="Willows R."/>
            <person name="Wilson N."/>
            <person name="Zimmer S.L."/>
            <person name="Allmer J."/>
            <person name="Balk J."/>
            <person name="Bisova K."/>
            <person name="Chen C.J."/>
            <person name="Elias M."/>
            <person name="Gendler K."/>
            <person name="Hauser C."/>
            <person name="Lamb M.R."/>
            <person name="Ledford H."/>
            <person name="Long J.C."/>
            <person name="Minagawa J."/>
            <person name="Page M.D."/>
            <person name="Pan J."/>
            <person name="Pootakham W."/>
            <person name="Roje S."/>
            <person name="Rose A."/>
            <person name="Stahlberg E."/>
            <person name="Terauchi A.M."/>
            <person name="Yang P."/>
            <person name="Ball S."/>
            <person name="Bowler C."/>
            <person name="Dieckmann C.L."/>
            <person name="Gladyshev V.N."/>
            <person name="Green P."/>
            <person name="Jorgensen R."/>
            <person name="Mayfield S."/>
            <person name="Mueller-Roeber B."/>
            <person name="Rajamani S."/>
            <person name="Sayre R.T."/>
            <person name="Brokstein P."/>
            <person name="Dubchak I."/>
            <person name="Goodstein D."/>
            <person name="Hornick L."/>
            <person name="Huang Y.W."/>
            <person name="Jhaveri J."/>
            <person name="Luo Y."/>
            <person name="Martinez D."/>
            <person name="Ngau W.C."/>
            <person name="Otillar B."/>
            <person name="Poliakov A."/>
            <person name="Porter A."/>
            <person name="Szajkowski L."/>
            <person name="Werner G."/>
            <person name="Zhou K."/>
            <person name="Grigoriev I.V."/>
            <person name="Rokhsar D.S."/>
            <person name="Grossman A.R."/>
        </authorList>
    </citation>
    <scope>NUCLEOTIDE SEQUENCE [LARGE SCALE GENOMIC DNA]</scope>
    <source>
        <strain evidence="3">CC-503</strain>
    </source>
</reference>
<evidence type="ECO:0000256" key="1">
    <source>
        <dbReference type="SAM" id="MobiDB-lite"/>
    </source>
</evidence>
<feature type="region of interest" description="Disordered" evidence="1">
    <location>
        <begin position="56"/>
        <end position="90"/>
    </location>
</feature>
<name>A0A2K3D938_CHLRE</name>
<proteinExistence type="predicted"/>
<dbReference type="Gramene" id="PNW77051">
    <property type="protein sequence ID" value="PNW77051"/>
    <property type="gene ID" value="CHLRE_10g420226v5"/>
</dbReference>